<accession>A0ABR1BKL8</accession>
<dbReference type="EMBL" id="JAVFWL010000001">
    <property type="protein sequence ID" value="KAK6726997.1"/>
    <property type="molecule type" value="Genomic_DNA"/>
</dbReference>
<evidence type="ECO:0000313" key="1">
    <source>
        <dbReference type="EMBL" id="KAK6726997.1"/>
    </source>
</evidence>
<reference evidence="1 2" key="1">
    <citation type="submission" date="2023-08" db="EMBL/GenBank/DDBJ databases">
        <title>A Necator americanus chromosomal reference genome.</title>
        <authorList>
            <person name="Ilik V."/>
            <person name="Petrzelkova K.J."/>
            <person name="Pardy F."/>
            <person name="Fuh T."/>
            <person name="Niatou-Singa F.S."/>
            <person name="Gouil Q."/>
            <person name="Baker L."/>
            <person name="Ritchie M.E."/>
            <person name="Jex A.R."/>
            <person name="Gazzola D."/>
            <person name="Li H."/>
            <person name="Toshio Fujiwara R."/>
            <person name="Zhan B."/>
            <person name="Aroian R.V."/>
            <person name="Pafco B."/>
            <person name="Schwarz E.M."/>
        </authorList>
    </citation>
    <scope>NUCLEOTIDE SEQUENCE [LARGE SCALE GENOMIC DNA]</scope>
    <source>
        <strain evidence="1 2">Aroian</strain>
        <tissue evidence="1">Whole animal</tissue>
    </source>
</reference>
<comment type="caution">
    <text evidence="1">The sequence shown here is derived from an EMBL/GenBank/DDBJ whole genome shotgun (WGS) entry which is preliminary data.</text>
</comment>
<name>A0ABR1BKL8_NECAM</name>
<gene>
    <name evidence="1" type="primary">Necator_chrI.g1101</name>
    <name evidence="1" type="ORF">RB195_004977</name>
</gene>
<organism evidence="1 2">
    <name type="scientific">Necator americanus</name>
    <name type="common">Human hookworm</name>
    <dbReference type="NCBI Taxonomy" id="51031"/>
    <lineage>
        <taxon>Eukaryota</taxon>
        <taxon>Metazoa</taxon>
        <taxon>Ecdysozoa</taxon>
        <taxon>Nematoda</taxon>
        <taxon>Chromadorea</taxon>
        <taxon>Rhabditida</taxon>
        <taxon>Rhabditina</taxon>
        <taxon>Rhabditomorpha</taxon>
        <taxon>Strongyloidea</taxon>
        <taxon>Ancylostomatidae</taxon>
        <taxon>Bunostominae</taxon>
        <taxon>Necator</taxon>
    </lineage>
</organism>
<proteinExistence type="predicted"/>
<sequence>MVQGAIGALKFQNLRRNKLRSTLLVRTCVQKNAYCEDGGVQLEGSQIVETSSYVYLGRSMNIENDLNEEVNRRMRAAWAAFAAVREATDQLTDQDLRAHLFDSTVLPALCYAAETWADTSRKLSSEV</sequence>
<dbReference type="Proteomes" id="UP001303046">
    <property type="component" value="Unassembled WGS sequence"/>
</dbReference>
<protein>
    <submittedName>
        <fullName evidence="1">Uncharacterized protein</fullName>
    </submittedName>
</protein>
<evidence type="ECO:0000313" key="2">
    <source>
        <dbReference type="Proteomes" id="UP001303046"/>
    </source>
</evidence>
<keyword evidence="2" id="KW-1185">Reference proteome</keyword>